<keyword evidence="7 8" id="KW-0998">Cell outer membrane</keyword>
<dbReference type="RefSeq" id="WP_084324435.1">
    <property type="nucleotide sequence ID" value="NZ_ARYM01000032.1"/>
</dbReference>
<dbReference type="eggNOG" id="COG4771">
    <property type="taxonomic scope" value="Bacteria"/>
</dbReference>
<evidence type="ECO:0000256" key="7">
    <source>
        <dbReference type="ARBA" id="ARBA00023237"/>
    </source>
</evidence>
<evidence type="ECO:0000259" key="11">
    <source>
        <dbReference type="Pfam" id="PF00593"/>
    </source>
</evidence>
<accession>A0A062VEE2</accession>
<dbReference type="PANTHER" id="PTHR47234">
    <property type="match status" value="1"/>
</dbReference>
<dbReference type="Pfam" id="PF00593">
    <property type="entry name" value="TonB_dep_Rec_b-barrel"/>
    <property type="match status" value="1"/>
</dbReference>
<evidence type="ECO:0000313" key="13">
    <source>
        <dbReference type="EMBL" id="KCZ96823.1"/>
    </source>
</evidence>
<dbReference type="Gene3D" id="2.170.130.10">
    <property type="entry name" value="TonB-dependent receptor, plug domain"/>
    <property type="match status" value="1"/>
</dbReference>
<keyword evidence="2 8" id="KW-0813">Transport</keyword>
<dbReference type="Pfam" id="PF07715">
    <property type="entry name" value="Plug"/>
    <property type="match status" value="1"/>
</dbReference>
<dbReference type="InterPro" id="IPR039426">
    <property type="entry name" value="TonB-dep_rcpt-like"/>
</dbReference>
<dbReference type="InterPro" id="IPR012910">
    <property type="entry name" value="Plug_dom"/>
</dbReference>
<evidence type="ECO:0000313" key="14">
    <source>
        <dbReference type="Proteomes" id="UP000027100"/>
    </source>
</evidence>
<keyword evidence="4 8" id="KW-0812">Transmembrane</keyword>
<gene>
    <name evidence="13" type="ORF">HPO_17893</name>
</gene>
<feature type="chain" id="PRO_5001619688" evidence="10">
    <location>
        <begin position="29"/>
        <end position="810"/>
    </location>
</feature>
<dbReference type="OrthoDB" id="7394476at2"/>
<evidence type="ECO:0000256" key="1">
    <source>
        <dbReference type="ARBA" id="ARBA00004571"/>
    </source>
</evidence>
<name>A0A062VEE2_9PROT</name>
<keyword evidence="14" id="KW-1185">Reference proteome</keyword>
<evidence type="ECO:0000256" key="3">
    <source>
        <dbReference type="ARBA" id="ARBA00022452"/>
    </source>
</evidence>
<keyword evidence="3 8" id="KW-1134">Transmembrane beta strand</keyword>
<dbReference type="SUPFAM" id="SSF56935">
    <property type="entry name" value="Porins"/>
    <property type="match status" value="1"/>
</dbReference>
<dbReference type="PROSITE" id="PS52016">
    <property type="entry name" value="TONB_DEPENDENT_REC_3"/>
    <property type="match status" value="1"/>
</dbReference>
<dbReference type="EMBL" id="ARYM01000032">
    <property type="protein sequence ID" value="KCZ96823.1"/>
    <property type="molecule type" value="Genomic_DNA"/>
</dbReference>
<keyword evidence="5 9" id="KW-0798">TonB box</keyword>
<dbReference type="PANTHER" id="PTHR47234:SF3">
    <property type="entry name" value="SECRETIN_TONB SHORT N-TERMINAL DOMAIN-CONTAINING PROTEIN"/>
    <property type="match status" value="1"/>
</dbReference>
<evidence type="ECO:0000256" key="10">
    <source>
        <dbReference type="SAM" id="SignalP"/>
    </source>
</evidence>
<comment type="subcellular location">
    <subcellularLocation>
        <location evidence="1 8">Cell outer membrane</location>
        <topology evidence="1 8">Multi-pass membrane protein</topology>
    </subcellularLocation>
</comment>
<evidence type="ECO:0000256" key="5">
    <source>
        <dbReference type="ARBA" id="ARBA00023077"/>
    </source>
</evidence>
<feature type="domain" description="TonB-dependent receptor-like beta-barrel" evidence="11">
    <location>
        <begin position="296"/>
        <end position="771"/>
    </location>
</feature>
<keyword evidence="6 8" id="KW-0472">Membrane</keyword>
<comment type="caution">
    <text evidence="13">The sequence shown here is derived from an EMBL/GenBank/DDBJ whole genome shotgun (WGS) entry which is preliminary data.</text>
</comment>
<evidence type="ECO:0000256" key="4">
    <source>
        <dbReference type="ARBA" id="ARBA00022692"/>
    </source>
</evidence>
<sequence length="810" mass="87933">MTNTFSLRAALLLVTSGIALGCALPALAQEADETAQPTEAYVQDAVIVTGTRGAPRTAFDSLAPVDVISGDAINLTVSDEVMDTLAQLVPSFNVKRLPMADGQVFVRPASLRALSADHTLVLVNGKRFHRSALLGSNGAQAADLAQIPSYAIKRIEVLRDGASAQYGSDAIAGVINIILEDKPGTRVFAQAGQYYKGDGEQYRLGAQQGFAFDRGYFNLSGEYTDAQPTSRSRQRPDAEQLQAQFPDLKVPNPVQNWGQAERQAFRFAMNGAYQFDASELYVFGTHGWGSGVSDFNWRNPLTTNTYGNSTVDPNYDLTEIFPAGFTPKFGQDDEDFSLTGGYRSTNAEGFSYDFSASYGLNDIDYFMYESINASLGSASPTSFDIGNLRQTEFNLNADFVYPVALGFLADDLNIAFGAERRLEKYEISAGEYASYAVGPLAAEGFPSGSNGFPGFSPAQAGNWDQESYAAYVDLEAPVTSRWTVGAALRYEDFSVFGDNIDGKLSTRFELADGLALRATASTGFRAPTPAQLFSERITQGLDTTTLNVFTNGRYSPQGPVAEIISARPGVTINPLEPEESQNVSLGLAWNSGFGLTATLDAYQIDVDNRLGTSATYRLTAEERAQLVALGVPSGESITSAFFYQNDFDTRTQGLDLVLSWGRDVGPGNLNLTGAYNYNKTEVRAGSLATNPDTAARFEKGIPGSTGNVQATYSLGNWEVFGRLRYYGEWRDFSDNANGVVYQDFGSMVLMDIGATWKVTDAVSVRIGAENLFDSYPDEATYQANRGLIYSRNAPYDTDGGQYYIRTDIRF</sequence>
<evidence type="ECO:0000259" key="12">
    <source>
        <dbReference type="Pfam" id="PF07715"/>
    </source>
</evidence>
<dbReference type="PATRIC" id="fig|1280954.3.peg.3603"/>
<evidence type="ECO:0000256" key="8">
    <source>
        <dbReference type="PROSITE-ProRule" id="PRU01360"/>
    </source>
</evidence>
<evidence type="ECO:0000256" key="6">
    <source>
        <dbReference type="ARBA" id="ARBA00023136"/>
    </source>
</evidence>
<feature type="domain" description="TonB-dependent receptor plug" evidence="12">
    <location>
        <begin position="60"/>
        <end position="174"/>
    </location>
</feature>
<dbReference type="Gene3D" id="2.40.170.20">
    <property type="entry name" value="TonB-dependent receptor, beta-barrel domain"/>
    <property type="match status" value="1"/>
</dbReference>
<dbReference type="InterPro" id="IPR036942">
    <property type="entry name" value="Beta-barrel_TonB_sf"/>
</dbReference>
<evidence type="ECO:0000256" key="9">
    <source>
        <dbReference type="RuleBase" id="RU003357"/>
    </source>
</evidence>
<dbReference type="InterPro" id="IPR037066">
    <property type="entry name" value="Plug_dom_sf"/>
</dbReference>
<dbReference type="InterPro" id="IPR000531">
    <property type="entry name" value="Beta-barrel_TonB"/>
</dbReference>
<reference evidence="13 14" key="1">
    <citation type="journal article" date="2014" name="Antonie Van Leeuwenhoek">
        <title>Hyphomonas beringensis sp. nov. and Hyphomonas chukchiensis sp. nov., isolated from surface seawater of the Bering Sea and Chukchi Sea.</title>
        <authorList>
            <person name="Li C."/>
            <person name="Lai Q."/>
            <person name="Li G."/>
            <person name="Dong C."/>
            <person name="Wang J."/>
            <person name="Liao Y."/>
            <person name="Shao Z."/>
        </authorList>
    </citation>
    <scope>NUCLEOTIDE SEQUENCE [LARGE SCALE GENOMIC DNA]</scope>
    <source>
        <strain evidence="13 14">PS728</strain>
    </source>
</reference>
<keyword evidence="13" id="KW-0675">Receptor</keyword>
<dbReference type="AlphaFoldDB" id="A0A062VEE2"/>
<evidence type="ECO:0000256" key="2">
    <source>
        <dbReference type="ARBA" id="ARBA00022448"/>
    </source>
</evidence>
<dbReference type="STRING" id="1280954.HPO_17893"/>
<dbReference type="CDD" id="cd01347">
    <property type="entry name" value="ligand_gated_channel"/>
    <property type="match status" value="1"/>
</dbReference>
<dbReference type="Proteomes" id="UP000027100">
    <property type="component" value="Unassembled WGS sequence"/>
</dbReference>
<proteinExistence type="inferred from homology"/>
<keyword evidence="10" id="KW-0732">Signal</keyword>
<dbReference type="GO" id="GO:0009279">
    <property type="term" value="C:cell outer membrane"/>
    <property type="evidence" value="ECO:0007669"/>
    <property type="project" value="UniProtKB-SubCell"/>
</dbReference>
<protein>
    <submittedName>
        <fullName evidence="13">TonB-dependent receptor</fullName>
    </submittedName>
</protein>
<comment type="similarity">
    <text evidence="8 9">Belongs to the TonB-dependent receptor family.</text>
</comment>
<feature type="signal peptide" evidence="10">
    <location>
        <begin position="1"/>
        <end position="28"/>
    </location>
</feature>
<organism evidence="13 14">
    <name type="scientific">Hyphomonas polymorpha PS728</name>
    <dbReference type="NCBI Taxonomy" id="1280954"/>
    <lineage>
        <taxon>Bacteria</taxon>
        <taxon>Pseudomonadati</taxon>
        <taxon>Pseudomonadota</taxon>
        <taxon>Alphaproteobacteria</taxon>
        <taxon>Hyphomonadales</taxon>
        <taxon>Hyphomonadaceae</taxon>
        <taxon>Hyphomonas</taxon>
    </lineage>
</organism>